<reference evidence="2" key="1">
    <citation type="journal article" date="2018" name="BMC Genomics">
        <title>Genomic insights into host adaptation between the wheat stripe rust pathogen (Puccinia striiformis f. sp. tritici) and the barley stripe rust pathogen (Puccinia striiformis f. sp. hordei).</title>
        <authorList>
            <person name="Xia C."/>
            <person name="Wang M."/>
            <person name="Yin C."/>
            <person name="Cornejo O.E."/>
            <person name="Hulbert S.H."/>
            <person name="Chen X."/>
        </authorList>
    </citation>
    <scope>NUCLEOTIDE SEQUENCE [LARGE SCALE GENOMIC DNA]</scope>
    <source>
        <strain evidence="2">93-210</strain>
    </source>
</reference>
<name>A0ACC0DR02_9BASI</name>
<reference evidence="2" key="2">
    <citation type="journal article" date="2018" name="Mol. Plant Microbe Interact.">
        <title>Genome sequence resources for the wheat stripe rust pathogen (Puccinia striiformis f. sp. tritici) and the barley stripe rust pathogen (Puccinia striiformis f. sp. hordei).</title>
        <authorList>
            <person name="Xia C."/>
            <person name="Wang M."/>
            <person name="Yin C."/>
            <person name="Cornejo O.E."/>
            <person name="Hulbert S.H."/>
            <person name="Chen X."/>
        </authorList>
    </citation>
    <scope>NUCLEOTIDE SEQUENCE [LARGE SCALE GENOMIC DNA]</scope>
    <source>
        <strain evidence="2">93-210</strain>
    </source>
</reference>
<protein>
    <submittedName>
        <fullName evidence="1">Uncharacterized protein</fullName>
    </submittedName>
</protein>
<reference evidence="1 2" key="3">
    <citation type="journal article" date="2022" name="Microbiol. Spectr.">
        <title>Folding features and dynamics of 3D genome architecture in plant fungal pathogens.</title>
        <authorList>
            <person name="Xia C."/>
        </authorList>
    </citation>
    <scope>NUCLEOTIDE SEQUENCE [LARGE SCALE GENOMIC DNA]</scope>
    <source>
        <strain evidence="1 2">93-210</strain>
    </source>
</reference>
<evidence type="ECO:0000313" key="2">
    <source>
        <dbReference type="Proteomes" id="UP001060170"/>
    </source>
</evidence>
<dbReference type="Proteomes" id="UP001060170">
    <property type="component" value="Chromosome 17"/>
</dbReference>
<gene>
    <name evidence="1" type="ORF">MJO28_016137</name>
</gene>
<keyword evidence="2" id="KW-1185">Reference proteome</keyword>
<dbReference type="EMBL" id="CM045881">
    <property type="protein sequence ID" value="KAI7937238.1"/>
    <property type="molecule type" value="Genomic_DNA"/>
</dbReference>
<comment type="caution">
    <text evidence="1">The sequence shown here is derived from an EMBL/GenBank/DDBJ whole genome shotgun (WGS) entry which is preliminary data.</text>
</comment>
<organism evidence="1 2">
    <name type="scientific">Puccinia striiformis f. sp. tritici</name>
    <dbReference type="NCBI Taxonomy" id="168172"/>
    <lineage>
        <taxon>Eukaryota</taxon>
        <taxon>Fungi</taxon>
        <taxon>Dikarya</taxon>
        <taxon>Basidiomycota</taxon>
        <taxon>Pucciniomycotina</taxon>
        <taxon>Pucciniomycetes</taxon>
        <taxon>Pucciniales</taxon>
        <taxon>Pucciniaceae</taxon>
        <taxon>Puccinia</taxon>
    </lineage>
</organism>
<evidence type="ECO:0000313" key="1">
    <source>
        <dbReference type="EMBL" id="KAI7937238.1"/>
    </source>
</evidence>
<accession>A0ACC0DR02</accession>
<sequence length="107" mass="12118">MAGTGRHGYRTSRGPIIREQTVTTTQPTNLEAAINMAQRQGFLVIHPSRLPGYEDASVTEPVMEEPKEQYNINNDTPHGHRTRNHYLRNLSPITPSNIKSWLQLGRV</sequence>
<proteinExistence type="predicted"/>